<evidence type="ECO:0000313" key="2">
    <source>
        <dbReference type="EMBL" id="KAF3566581.1"/>
    </source>
</evidence>
<reference evidence="2 3" key="1">
    <citation type="journal article" date="2020" name="BMC Genomics">
        <title>Intraspecific diversification of the crop wild relative Brassica cretica Lam. using demographic model selection.</title>
        <authorList>
            <person name="Kioukis A."/>
            <person name="Michalopoulou V.A."/>
            <person name="Briers L."/>
            <person name="Pirintsos S."/>
            <person name="Studholme D.J."/>
            <person name="Pavlidis P."/>
            <person name="Sarris P.F."/>
        </authorList>
    </citation>
    <scope>NUCLEOTIDE SEQUENCE [LARGE SCALE GENOMIC DNA]</scope>
    <source>
        <strain evidence="3">cv. PFS-1207/04</strain>
    </source>
</reference>
<evidence type="ECO:0000256" key="1">
    <source>
        <dbReference type="SAM" id="MobiDB-lite"/>
    </source>
</evidence>
<dbReference type="EMBL" id="QGKV02000759">
    <property type="protein sequence ID" value="KAF3566581.1"/>
    <property type="molecule type" value="Genomic_DNA"/>
</dbReference>
<accession>A0ABQ7D410</accession>
<sequence>MRRKYAIHPSVGMRRYAIHPCMVRIAAQSLRSHRPSHSVSRYVATDPRTSRSLRIDRSSTEQVAT</sequence>
<protein>
    <submittedName>
        <fullName evidence="2">Uncharacterized protein</fullName>
    </submittedName>
</protein>
<keyword evidence="3" id="KW-1185">Reference proteome</keyword>
<comment type="caution">
    <text evidence="2">The sequence shown here is derived from an EMBL/GenBank/DDBJ whole genome shotgun (WGS) entry which is preliminary data.</text>
</comment>
<feature type="region of interest" description="Disordered" evidence="1">
    <location>
        <begin position="30"/>
        <end position="65"/>
    </location>
</feature>
<evidence type="ECO:0000313" key="3">
    <source>
        <dbReference type="Proteomes" id="UP000266723"/>
    </source>
</evidence>
<proteinExistence type="predicted"/>
<organism evidence="2 3">
    <name type="scientific">Brassica cretica</name>
    <name type="common">Mustard</name>
    <dbReference type="NCBI Taxonomy" id="69181"/>
    <lineage>
        <taxon>Eukaryota</taxon>
        <taxon>Viridiplantae</taxon>
        <taxon>Streptophyta</taxon>
        <taxon>Embryophyta</taxon>
        <taxon>Tracheophyta</taxon>
        <taxon>Spermatophyta</taxon>
        <taxon>Magnoliopsida</taxon>
        <taxon>eudicotyledons</taxon>
        <taxon>Gunneridae</taxon>
        <taxon>Pentapetalae</taxon>
        <taxon>rosids</taxon>
        <taxon>malvids</taxon>
        <taxon>Brassicales</taxon>
        <taxon>Brassicaceae</taxon>
        <taxon>Brassiceae</taxon>
        <taxon>Brassica</taxon>
    </lineage>
</organism>
<gene>
    <name evidence="2" type="ORF">DY000_02016254</name>
</gene>
<dbReference type="Proteomes" id="UP000266723">
    <property type="component" value="Unassembled WGS sequence"/>
</dbReference>
<name>A0ABQ7D410_BRACR</name>